<evidence type="ECO:0000313" key="2">
    <source>
        <dbReference type="Proteomes" id="UP000245489"/>
    </source>
</evidence>
<keyword evidence="2" id="KW-1185">Reference proteome</keyword>
<comment type="caution">
    <text evidence="1">The sequence shown here is derived from an EMBL/GenBank/DDBJ whole genome shotgun (WGS) entry which is preliminary data.</text>
</comment>
<dbReference type="OrthoDB" id="971374at2"/>
<sequence length="67" mass="7744">MKKTLSTFFEKINLKSDSQLFLDSEIEMVNDDAAQEVRGGDKDYTPMYESELDGQTKWFFPSVLLNT</sequence>
<accession>A0A316DK78</accession>
<organism evidence="1 2">
    <name type="scientific">Arcicella aurantiaca</name>
    <dbReference type="NCBI Taxonomy" id="591202"/>
    <lineage>
        <taxon>Bacteria</taxon>
        <taxon>Pseudomonadati</taxon>
        <taxon>Bacteroidota</taxon>
        <taxon>Cytophagia</taxon>
        <taxon>Cytophagales</taxon>
        <taxon>Flectobacillaceae</taxon>
        <taxon>Arcicella</taxon>
    </lineage>
</organism>
<name>A0A316DK78_9BACT</name>
<proteinExistence type="predicted"/>
<dbReference type="Proteomes" id="UP000245489">
    <property type="component" value="Unassembled WGS sequence"/>
</dbReference>
<reference evidence="1 2" key="1">
    <citation type="submission" date="2018-05" db="EMBL/GenBank/DDBJ databases">
        <title>Genomic Encyclopedia of Archaeal and Bacterial Type Strains, Phase II (KMG-II): from individual species to whole genera.</title>
        <authorList>
            <person name="Goeker M."/>
        </authorList>
    </citation>
    <scope>NUCLEOTIDE SEQUENCE [LARGE SCALE GENOMIC DNA]</scope>
    <source>
        <strain evidence="1 2">DSM 22214</strain>
    </source>
</reference>
<dbReference type="EMBL" id="QGGO01000032">
    <property type="protein sequence ID" value="PWK18086.1"/>
    <property type="molecule type" value="Genomic_DNA"/>
</dbReference>
<dbReference type="AlphaFoldDB" id="A0A316DK78"/>
<gene>
    <name evidence="1" type="ORF">LV89_04237</name>
</gene>
<protein>
    <submittedName>
        <fullName evidence="1">Uncharacterized protein</fullName>
    </submittedName>
</protein>
<dbReference type="RefSeq" id="WP_109744898.1">
    <property type="nucleotide sequence ID" value="NZ_QGGO01000032.1"/>
</dbReference>
<evidence type="ECO:0000313" key="1">
    <source>
        <dbReference type="EMBL" id="PWK18086.1"/>
    </source>
</evidence>